<proteinExistence type="inferred from homology"/>
<keyword evidence="3 12" id="KW-0813">Transport</keyword>
<feature type="transmembrane region" description="Helical" evidence="13">
    <location>
        <begin position="161"/>
        <end position="188"/>
    </location>
</feature>
<keyword evidence="7" id="KW-0915">Sodium</keyword>
<reference evidence="14" key="1">
    <citation type="submission" date="2020-05" db="UniProtKB">
        <authorList>
            <consortium name="EnsemblMetazoa"/>
        </authorList>
    </citation>
    <scope>IDENTIFICATION</scope>
    <source>
        <strain evidence="14">USDA</strain>
    </source>
</reference>
<keyword evidence="8 12" id="KW-0406">Ion transport</keyword>
<dbReference type="EnsemblMetazoa" id="SCAU016121-RA">
    <property type="protein sequence ID" value="SCAU016121-PA"/>
    <property type="gene ID" value="SCAU016121"/>
</dbReference>
<evidence type="ECO:0000256" key="4">
    <source>
        <dbReference type="ARBA" id="ARBA00022461"/>
    </source>
</evidence>
<evidence type="ECO:0000313" key="15">
    <source>
        <dbReference type="Proteomes" id="UP000095300"/>
    </source>
</evidence>
<comment type="subcellular location">
    <subcellularLocation>
        <location evidence="1">Membrane</location>
        <topology evidence="1">Multi-pass membrane protein</topology>
    </subcellularLocation>
</comment>
<dbReference type="Gene3D" id="1.10.287.770">
    <property type="entry name" value="YojJ-like"/>
    <property type="match status" value="1"/>
</dbReference>
<evidence type="ECO:0000256" key="9">
    <source>
        <dbReference type="ARBA" id="ARBA00023136"/>
    </source>
</evidence>
<dbReference type="Proteomes" id="UP000095300">
    <property type="component" value="Unassembled WGS sequence"/>
</dbReference>
<evidence type="ECO:0000256" key="11">
    <source>
        <dbReference type="ARBA" id="ARBA00023303"/>
    </source>
</evidence>
<keyword evidence="5 12" id="KW-0812">Transmembrane</keyword>
<evidence type="ECO:0000256" key="7">
    <source>
        <dbReference type="ARBA" id="ARBA00023053"/>
    </source>
</evidence>
<keyword evidence="11 12" id="KW-0407">Ion channel</keyword>
<keyword evidence="6 13" id="KW-1133">Transmembrane helix</keyword>
<sequence>MPYFSSNFGDLKDSNELFYVNVIEYQNNADVKAEPVKQRSCKFPEERDPGSPWHYSYSSCMSYLGIQFEIKMCNCTLFTSPEIFKSQYCDIMGMDCIAKAFIVKLVNQYSVDNDACCPSCVEAKIINVGVITNAEASLEVNVINVPSERYKRVVTKNSLDLVVAVGGVIGLFAGASILNLFEIVYVLLRRKIN</sequence>
<dbReference type="GO" id="GO:0016020">
    <property type="term" value="C:membrane"/>
    <property type="evidence" value="ECO:0007669"/>
    <property type="project" value="UniProtKB-SubCell"/>
</dbReference>
<evidence type="ECO:0000256" key="6">
    <source>
        <dbReference type="ARBA" id="ARBA00022989"/>
    </source>
</evidence>
<accession>A0A1I8QDI5</accession>
<protein>
    <submittedName>
        <fullName evidence="14">Uncharacterized protein</fullName>
    </submittedName>
</protein>
<dbReference type="GO" id="GO:0005272">
    <property type="term" value="F:sodium channel activity"/>
    <property type="evidence" value="ECO:0007669"/>
    <property type="project" value="UniProtKB-KW"/>
</dbReference>
<name>A0A1I8QDI5_STOCA</name>
<evidence type="ECO:0000256" key="12">
    <source>
        <dbReference type="RuleBase" id="RU000679"/>
    </source>
</evidence>
<evidence type="ECO:0000256" key="13">
    <source>
        <dbReference type="SAM" id="Phobius"/>
    </source>
</evidence>
<keyword evidence="4 12" id="KW-0894">Sodium channel</keyword>
<dbReference type="InterPro" id="IPR001873">
    <property type="entry name" value="ENaC"/>
</dbReference>
<evidence type="ECO:0000256" key="3">
    <source>
        <dbReference type="ARBA" id="ARBA00022448"/>
    </source>
</evidence>
<evidence type="ECO:0000256" key="8">
    <source>
        <dbReference type="ARBA" id="ARBA00023065"/>
    </source>
</evidence>
<evidence type="ECO:0000313" key="14">
    <source>
        <dbReference type="EnsemblMetazoa" id="SCAU016121-PA"/>
    </source>
</evidence>
<keyword evidence="10 12" id="KW-0739">Sodium transport</keyword>
<comment type="similarity">
    <text evidence="2 12">Belongs to the amiloride-sensitive sodium channel (TC 1.A.6) family.</text>
</comment>
<evidence type="ECO:0000256" key="2">
    <source>
        <dbReference type="ARBA" id="ARBA00007193"/>
    </source>
</evidence>
<gene>
    <name evidence="14" type="primary">106083417</name>
</gene>
<dbReference type="VEuPathDB" id="VectorBase:SCAU016121"/>
<dbReference type="Pfam" id="PF00858">
    <property type="entry name" value="ASC"/>
    <property type="match status" value="1"/>
</dbReference>
<keyword evidence="9 13" id="KW-0472">Membrane</keyword>
<evidence type="ECO:0000256" key="10">
    <source>
        <dbReference type="ARBA" id="ARBA00023201"/>
    </source>
</evidence>
<evidence type="ECO:0000256" key="5">
    <source>
        <dbReference type="ARBA" id="ARBA00022692"/>
    </source>
</evidence>
<evidence type="ECO:0000256" key="1">
    <source>
        <dbReference type="ARBA" id="ARBA00004141"/>
    </source>
</evidence>
<keyword evidence="15" id="KW-1185">Reference proteome</keyword>
<dbReference type="AlphaFoldDB" id="A0A1I8QDI5"/>
<dbReference type="OrthoDB" id="7488946at2759"/>
<organism evidence="14 15">
    <name type="scientific">Stomoxys calcitrans</name>
    <name type="common">Stable fly</name>
    <name type="synonym">Conops calcitrans</name>
    <dbReference type="NCBI Taxonomy" id="35570"/>
    <lineage>
        <taxon>Eukaryota</taxon>
        <taxon>Metazoa</taxon>
        <taxon>Ecdysozoa</taxon>
        <taxon>Arthropoda</taxon>
        <taxon>Hexapoda</taxon>
        <taxon>Insecta</taxon>
        <taxon>Pterygota</taxon>
        <taxon>Neoptera</taxon>
        <taxon>Endopterygota</taxon>
        <taxon>Diptera</taxon>
        <taxon>Brachycera</taxon>
        <taxon>Muscomorpha</taxon>
        <taxon>Muscoidea</taxon>
        <taxon>Muscidae</taxon>
        <taxon>Stomoxys</taxon>
    </lineage>
</organism>